<reference evidence="2 3" key="1">
    <citation type="submission" date="2013-03" db="EMBL/GenBank/DDBJ databases">
        <title>The Genome Sequence of Enterococcus dispar ATCC_51266 (Illumina only assembly).</title>
        <authorList>
            <consortium name="The Broad Institute Genomics Platform"/>
            <consortium name="The Broad Institute Genome Sequencing Center for Infectious Disease"/>
            <person name="Earl A."/>
            <person name="Russ C."/>
            <person name="Gilmore M."/>
            <person name="Surin D."/>
            <person name="Walker B."/>
            <person name="Young S."/>
            <person name="Zeng Q."/>
            <person name="Gargeya S."/>
            <person name="Fitzgerald M."/>
            <person name="Haas B."/>
            <person name="Abouelleil A."/>
            <person name="Allen A.W."/>
            <person name="Alvarado L."/>
            <person name="Arachchi H.M."/>
            <person name="Berlin A.M."/>
            <person name="Chapman S.B."/>
            <person name="Gainer-Dewar J."/>
            <person name="Goldberg J."/>
            <person name="Griggs A."/>
            <person name="Gujja S."/>
            <person name="Hansen M."/>
            <person name="Howarth C."/>
            <person name="Imamovic A."/>
            <person name="Ireland A."/>
            <person name="Larimer J."/>
            <person name="McCowan C."/>
            <person name="Murphy C."/>
            <person name="Pearson M."/>
            <person name="Poon T.W."/>
            <person name="Priest M."/>
            <person name="Roberts A."/>
            <person name="Saif S."/>
            <person name="Shea T."/>
            <person name="Sisk P."/>
            <person name="Sykes S."/>
            <person name="Wortman J."/>
            <person name="Nusbaum C."/>
            <person name="Birren B."/>
        </authorList>
    </citation>
    <scope>NUCLEOTIDE SEQUENCE [LARGE SCALE GENOMIC DNA]</scope>
    <source>
        <strain evidence="2 3">ATCC 51266</strain>
    </source>
</reference>
<dbReference type="RefSeq" id="WP_016173619.1">
    <property type="nucleotide sequence ID" value="NZ_KE136354.1"/>
</dbReference>
<organism evidence="2 3">
    <name type="scientific">Enterococcus dispar ATCC 51266</name>
    <dbReference type="NCBI Taxonomy" id="1139219"/>
    <lineage>
        <taxon>Bacteria</taxon>
        <taxon>Bacillati</taxon>
        <taxon>Bacillota</taxon>
        <taxon>Bacilli</taxon>
        <taxon>Lactobacillales</taxon>
        <taxon>Enterococcaceae</taxon>
        <taxon>Enterococcus</taxon>
    </lineage>
</organism>
<dbReference type="PATRIC" id="fig|1139219.3.peg.2447"/>
<dbReference type="OrthoDB" id="1821976at2"/>
<sequence length="273" mass="31988">MAERRMFAKTIIDSDAFLDMPLSSQALYFHLSMRADDEGFINNPKKIQRMIGSSDDDLRILMAKNFILAFESGVIVIKHWKIHNYIRNDRFKPTMYQDEKALLSEKDNKSYSLDDVGIPNDNQLTYQMDTQVRLGKDRLGKDRDRKDITPSEEPPKAKPVRHKYGEYKNVLLTDQDMEKLQTEFPSDWQDRIERLSSYIASTGKTYKNHLATIRNWARKDKAQPKPQQAYGQPVKREEMPNWDAQTTASSPSRKAEIEKMMEELFIDNEEENR</sequence>
<feature type="region of interest" description="Disordered" evidence="1">
    <location>
        <begin position="218"/>
        <end position="255"/>
    </location>
</feature>
<evidence type="ECO:0000313" key="2">
    <source>
        <dbReference type="EMBL" id="EOT39020.1"/>
    </source>
</evidence>
<evidence type="ECO:0000313" key="3">
    <source>
        <dbReference type="Proteomes" id="UP000014127"/>
    </source>
</evidence>
<feature type="compositionally biased region" description="Polar residues" evidence="1">
    <location>
        <begin position="243"/>
        <end position="252"/>
    </location>
</feature>
<dbReference type="Proteomes" id="UP000014127">
    <property type="component" value="Unassembled WGS sequence"/>
</dbReference>
<dbReference type="HOGENOM" id="CLU_077602_1_0_9"/>
<protein>
    <submittedName>
        <fullName evidence="2">Phage replication initiation protein</fullName>
    </submittedName>
</protein>
<dbReference type="eggNOG" id="COG3935">
    <property type="taxonomic scope" value="Bacteria"/>
</dbReference>
<feature type="region of interest" description="Disordered" evidence="1">
    <location>
        <begin position="135"/>
        <end position="159"/>
    </location>
</feature>
<name>S0KDK9_9ENTE</name>
<keyword evidence="3" id="KW-1185">Reference proteome</keyword>
<proteinExistence type="predicted"/>
<accession>S0KDK9</accession>
<gene>
    <name evidence="2" type="ORF">OMK_02502</name>
</gene>
<feature type="compositionally biased region" description="Basic and acidic residues" evidence="1">
    <location>
        <begin position="135"/>
        <end position="156"/>
    </location>
</feature>
<dbReference type="EMBL" id="AHYR01000012">
    <property type="protein sequence ID" value="EOT39020.1"/>
    <property type="molecule type" value="Genomic_DNA"/>
</dbReference>
<dbReference type="AlphaFoldDB" id="S0KDK9"/>
<comment type="caution">
    <text evidence="2">The sequence shown here is derived from an EMBL/GenBank/DDBJ whole genome shotgun (WGS) entry which is preliminary data.</text>
</comment>
<evidence type="ECO:0000256" key="1">
    <source>
        <dbReference type="SAM" id="MobiDB-lite"/>
    </source>
</evidence>